<dbReference type="PANTHER" id="PTHR43459:SF1">
    <property type="entry name" value="EG:BACN32G11.4 PROTEIN"/>
    <property type="match status" value="1"/>
</dbReference>
<evidence type="ECO:0000313" key="2">
    <source>
        <dbReference type="EMBL" id="AFA73548.1"/>
    </source>
</evidence>
<keyword evidence="2" id="KW-0456">Lyase</keyword>
<dbReference type="STRING" id="1112204.GPOL_c25190"/>
<dbReference type="eggNOG" id="COG1024">
    <property type="taxonomic scope" value="Bacteria"/>
</dbReference>
<organism evidence="2 3">
    <name type="scientific">Gordonia polyisoprenivorans (strain DSM 44266 / VH2)</name>
    <dbReference type="NCBI Taxonomy" id="1112204"/>
    <lineage>
        <taxon>Bacteria</taxon>
        <taxon>Bacillati</taxon>
        <taxon>Actinomycetota</taxon>
        <taxon>Actinomycetes</taxon>
        <taxon>Mycobacteriales</taxon>
        <taxon>Gordoniaceae</taxon>
        <taxon>Gordonia</taxon>
    </lineage>
</organism>
<protein>
    <submittedName>
        <fullName evidence="2">Enoyl CoA hydratase</fullName>
        <ecNumber evidence="2">4.2.1.17</ecNumber>
    </submittedName>
</protein>
<dbReference type="InterPro" id="IPR001753">
    <property type="entry name" value="Enoyl-CoA_hydra/iso"/>
</dbReference>
<dbReference type="Gene3D" id="3.90.226.10">
    <property type="entry name" value="2-enoyl-CoA Hydratase, Chain A, domain 1"/>
    <property type="match status" value="1"/>
</dbReference>
<accession>H6N3S7</accession>
<dbReference type="Proteomes" id="UP000009154">
    <property type="component" value="Chromosome"/>
</dbReference>
<dbReference type="InterPro" id="IPR029045">
    <property type="entry name" value="ClpP/crotonase-like_dom_sf"/>
</dbReference>
<gene>
    <name evidence="2" type="ordered locus">GPOL_c25190</name>
</gene>
<dbReference type="KEGG" id="gpo:GPOL_c25190"/>
<dbReference type="AlphaFoldDB" id="H6N3S7"/>
<proteinExistence type="inferred from homology"/>
<evidence type="ECO:0000313" key="3">
    <source>
        <dbReference type="Proteomes" id="UP000009154"/>
    </source>
</evidence>
<sequence>MECELSMSDERVLYGLRVHDEGHVRVVTLDRPERRNPIDLEIRPVLTAVFDEADADPDVRAVVLTGRDGAFCSGGDLSIMHKMAPHDSVPRLQAAQRIARAIAGSGTPVVAAVDGGAVAAGLGLALCCDRVVASTTAVFDTGFVRVGLGTDLAASWALARRVGVARAQQMMIFPERLRGPEAFNRGLVDVVVPPEDVLGRALDDARRLATLPPRALSLLKRHFASMGNDLDQAIEDEIAIQAELMTTDDYAEGIAAALEKRPANFTGR</sequence>
<name>H6N3S7_GORPV</name>
<dbReference type="SUPFAM" id="SSF52096">
    <property type="entry name" value="ClpP/crotonase"/>
    <property type="match status" value="1"/>
</dbReference>
<dbReference type="Pfam" id="PF00378">
    <property type="entry name" value="ECH_1"/>
    <property type="match status" value="1"/>
</dbReference>
<keyword evidence="3" id="KW-1185">Reference proteome</keyword>
<dbReference type="InterPro" id="IPR014748">
    <property type="entry name" value="Enoyl-CoA_hydra_C"/>
</dbReference>
<evidence type="ECO:0000256" key="1">
    <source>
        <dbReference type="ARBA" id="ARBA00005254"/>
    </source>
</evidence>
<dbReference type="PANTHER" id="PTHR43459">
    <property type="entry name" value="ENOYL-COA HYDRATASE"/>
    <property type="match status" value="1"/>
</dbReference>
<dbReference type="HOGENOM" id="CLU_009834_7_3_11"/>
<dbReference type="Gene3D" id="1.10.12.10">
    <property type="entry name" value="Lyase 2-enoyl-coa Hydratase, Chain A, domain 2"/>
    <property type="match status" value="1"/>
</dbReference>
<reference evidence="2 3" key="1">
    <citation type="journal article" date="2012" name="Appl. Environ. Microbiol.">
        <title>Involvement of two latex-clearing proteins during rubber degradation and insights into the subsequent degradation pathway revealed by the genome sequence of Gordonia polyisoprenivorans strain VH2.</title>
        <authorList>
            <person name="Hiessl S."/>
            <person name="Schuldes J."/>
            <person name="Thurmer A."/>
            <person name="Halbsguth T."/>
            <person name="Broker D."/>
            <person name="Angelov A."/>
            <person name="Liebl W."/>
            <person name="Daniel R."/>
            <person name="Steinbuchel A."/>
        </authorList>
    </citation>
    <scope>NUCLEOTIDE SEQUENCE [LARGE SCALE GENOMIC DNA]</scope>
    <source>
        <strain evidence="3">DSM 44266 / VH2</strain>
    </source>
</reference>
<dbReference type="EMBL" id="CP003119">
    <property type="protein sequence ID" value="AFA73548.1"/>
    <property type="molecule type" value="Genomic_DNA"/>
</dbReference>
<comment type="similarity">
    <text evidence="1">Belongs to the enoyl-CoA hydratase/isomerase family.</text>
</comment>
<dbReference type="CDD" id="cd06558">
    <property type="entry name" value="crotonase-like"/>
    <property type="match status" value="1"/>
</dbReference>
<dbReference type="GO" id="GO:0004300">
    <property type="term" value="F:enoyl-CoA hydratase activity"/>
    <property type="evidence" value="ECO:0007669"/>
    <property type="project" value="UniProtKB-EC"/>
</dbReference>
<dbReference type="EC" id="4.2.1.17" evidence="2"/>